<dbReference type="Proteomes" id="UP000179164">
    <property type="component" value="Unassembled WGS sequence"/>
</dbReference>
<dbReference type="SUPFAM" id="SSF88713">
    <property type="entry name" value="Glycoside hydrolase/deacetylase"/>
    <property type="match status" value="1"/>
</dbReference>
<dbReference type="InterPro" id="IPR011330">
    <property type="entry name" value="Glyco_hydro/deAcase_b/a-brl"/>
</dbReference>
<evidence type="ECO:0000256" key="2">
    <source>
        <dbReference type="ARBA" id="ARBA00023277"/>
    </source>
</evidence>
<dbReference type="Gene3D" id="4.10.860.10">
    <property type="entry name" value="UVR domain"/>
    <property type="match status" value="1"/>
</dbReference>
<dbReference type="InterPro" id="IPR004300">
    <property type="entry name" value="Glyco_hydro_57_N"/>
</dbReference>
<dbReference type="STRING" id="1798543.A2898_05365"/>
<dbReference type="GO" id="GO:0005975">
    <property type="term" value="P:carbohydrate metabolic process"/>
    <property type="evidence" value="ECO:0007669"/>
    <property type="project" value="InterPro"/>
</dbReference>
<organism evidence="4 5">
    <name type="scientific">Candidatus Kerfeldbacteria bacterium RIFCSPLOWO2_01_FULL_48_11</name>
    <dbReference type="NCBI Taxonomy" id="1798543"/>
    <lineage>
        <taxon>Bacteria</taxon>
        <taxon>Candidatus Kerfeldiibacteriota</taxon>
    </lineage>
</organism>
<accession>A0A1G2AZS8</accession>
<sequence>MYWANFLHIYQPPTQKAYWIKKIANESYRKLTKGLLAHPRAKLTLNVNAVLTELLEQHGCEDVIRDLRTLAERKQIEFTGSAKYHPFLPLMPEKEIQRQIELNTETNKKYFGDAFAPRGFFPPEMAYADKVAKVARRMGFEWLILDELAYNGTLHAIDWANTYTIKGVEGMRVYFRERDTSFRILSAEVGMSVFSGPMLVRLLGDRVKKHEYLITAMDGETFGHHRPGLEHLLFDLYEVPDLTPVCISDLPKLFPGTKQVAPRPSSWALMMRDIENNTPYARWDDPDNEIQRMQWRLTNLALQQVEKIKPSHPKYKKIRIALDRSLHSDQYWWASAQPWWSIEMIEAGAKELRDVVLASPSATQKDRDAAEKLYRDILYTSFDWQRTGKVDDRSKSSDEDVTQRITKEAMYIPKKEFDGMIQNLTTQMETAAQTKEYERAAQLRDRIGELKEKEHEITKR</sequence>
<keyword evidence="2" id="KW-0119">Carbohydrate metabolism</keyword>
<dbReference type="InterPro" id="IPR052046">
    <property type="entry name" value="GH57_Enzymes"/>
</dbReference>
<evidence type="ECO:0000256" key="1">
    <source>
        <dbReference type="ARBA" id="ARBA00006821"/>
    </source>
</evidence>
<dbReference type="GO" id="GO:0003824">
    <property type="term" value="F:catalytic activity"/>
    <property type="evidence" value="ECO:0007669"/>
    <property type="project" value="InterPro"/>
</dbReference>
<gene>
    <name evidence="4" type="ORF">A2898_05365</name>
</gene>
<protein>
    <recommendedName>
        <fullName evidence="3">UVR domain-containing protein</fullName>
    </recommendedName>
</protein>
<dbReference type="PANTHER" id="PTHR36306:SF1">
    <property type="entry name" value="ALPHA-AMYLASE-RELATED"/>
    <property type="match status" value="1"/>
</dbReference>
<dbReference type="PROSITE" id="PS50151">
    <property type="entry name" value="UVR"/>
    <property type="match status" value="1"/>
</dbReference>
<dbReference type="AlphaFoldDB" id="A0A1G2AZS8"/>
<comment type="similarity">
    <text evidence="1">Belongs to the glycosyl hydrolase 57 family.</text>
</comment>
<dbReference type="Pfam" id="PF02151">
    <property type="entry name" value="UVR"/>
    <property type="match status" value="1"/>
</dbReference>
<dbReference type="InterPro" id="IPR001943">
    <property type="entry name" value="UVR_dom"/>
</dbReference>
<feature type="domain" description="UVR" evidence="3">
    <location>
        <begin position="418"/>
        <end position="453"/>
    </location>
</feature>
<evidence type="ECO:0000313" key="5">
    <source>
        <dbReference type="Proteomes" id="UP000179164"/>
    </source>
</evidence>
<dbReference type="PANTHER" id="PTHR36306">
    <property type="entry name" value="ALPHA-AMYLASE-RELATED-RELATED"/>
    <property type="match status" value="1"/>
</dbReference>
<dbReference type="InterPro" id="IPR036876">
    <property type="entry name" value="UVR_dom_sf"/>
</dbReference>
<proteinExistence type="inferred from homology"/>
<name>A0A1G2AZS8_9BACT</name>
<evidence type="ECO:0000259" key="3">
    <source>
        <dbReference type="PROSITE" id="PS50151"/>
    </source>
</evidence>
<dbReference type="Gene3D" id="3.20.110.20">
    <property type="match status" value="1"/>
</dbReference>
<dbReference type="SUPFAM" id="SSF46600">
    <property type="entry name" value="C-terminal UvrC-binding domain of UvrB"/>
    <property type="match status" value="1"/>
</dbReference>
<dbReference type="Pfam" id="PF03065">
    <property type="entry name" value="Glyco_hydro_57"/>
    <property type="match status" value="1"/>
</dbReference>
<dbReference type="EMBL" id="MHKE01000020">
    <property type="protein sequence ID" value="OGY82433.1"/>
    <property type="molecule type" value="Genomic_DNA"/>
</dbReference>
<evidence type="ECO:0000313" key="4">
    <source>
        <dbReference type="EMBL" id="OGY82433.1"/>
    </source>
</evidence>
<comment type="caution">
    <text evidence="4">The sequence shown here is derived from an EMBL/GenBank/DDBJ whole genome shotgun (WGS) entry which is preliminary data.</text>
</comment>
<reference evidence="4 5" key="1">
    <citation type="journal article" date="2016" name="Nat. Commun.">
        <title>Thousands of microbial genomes shed light on interconnected biogeochemical processes in an aquifer system.</title>
        <authorList>
            <person name="Anantharaman K."/>
            <person name="Brown C.T."/>
            <person name="Hug L.A."/>
            <person name="Sharon I."/>
            <person name="Castelle C.J."/>
            <person name="Probst A.J."/>
            <person name="Thomas B.C."/>
            <person name="Singh A."/>
            <person name="Wilkins M.J."/>
            <person name="Karaoz U."/>
            <person name="Brodie E.L."/>
            <person name="Williams K.H."/>
            <person name="Hubbard S.S."/>
            <person name="Banfield J.F."/>
        </authorList>
    </citation>
    <scope>NUCLEOTIDE SEQUENCE [LARGE SCALE GENOMIC DNA]</scope>
</reference>